<name>A0AAJ6M249_9PSED</name>
<proteinExistence type="predicted"/>
<dbReference type="AlphaFoldDB" id="A0AAJ6M249"/>
<protein>
    <submittedName>
        <fullName evidence="1">Uncharacterized protein</fullName>
    </submittedName>
</protein>
<dbReference type="EMBL" id="CP134081">
    <property type="protein sequence ID" value="WNC11543.1"/>
    <property type="molecule type" value="Genomic_DNA"/>
</dbReference>
<dbReference type="RefSeq" id="WP_090358976.1">
    <property type="nucleotide sequence ID" value="NZ_CP134081.1"/>
</dbReference>
<evidence type="ECO:0000313" key="2">
    <source>
        <dbReference type="Proteomes" id="UP001258207"/>
    </source>
</evidence>
<reference evidence="1" key="1">
    <citation type="submission" date="2023-09" db="EMBL/GenBank/DDBJ databases">
        <title>First report of Pseudomonas coleopterorum DJ13 causing leaf spot on Rhododendron pulchrum Sweet in China.</title>
        <authorList>
            <person name="Zhang Y."/>
        </authorList>
    </citation>
    <scope>NUCLEOTIDE SEQUENCE</scope>
    <source>
        <strain evidence="1">DJ13</strain>
    </source>
</reference>
<evidence type="ECO:0000313" key="1">
    <source>
        <dbReference type="EMBL" id="WNC11543.1"/>
    </source>
</evidence>
<gene>
    <name evidence="1" type="ORF">RI108_09115</name>
</gene>
<dbReference type="Proteomes" id="UP001258207">
    <property type="component" value="Chromosome"/>
</dbReference>
<organism evidence="1 2">
    <name type="scientific">Pseudomonas coleopterorum</name>
    <dbReference type="NCBI Taxonomy" id="1605838"/>
    <lineage>
        <taxon>Bacteria</taxon>
        <taxon>Pseudomonadati</taxon>
        <taxon>Pseudomonadota</taxon>
        <taxon>Gammaproteobacteria</taxon>
        <taxon>Pseudomonadales</taxon>
        <taxon>Pseudomonadaceae</taxon>
        <taxon>Pseudomonas</taxon>
    </lineage>
</organism>
<sequence length="86" mass="9628">MASIETVLAGLDPPLKHETELHDGLLKLTLTDPNVPAHVERSLSPREYEDIILFRLLVLHAVNEIRGKGSHAPLEVMPDIEWTART</sequence>
<accession>A0AAJ6M249</accession>